<dbReference type="Pfam" id="PF07804">
    <property type="entry name" value="HipA_C"/>
    <property type="match status" value="1"/>
</dbReference>
<protein>
    <submittedName>
        <fullName evidence="5">HipA domain-containing protein</fullName>
    </submittedName>
</protein>
<reference evidence="5 6" key="1">
    <citation type="submission" date="2019-10" db="EMBL/GenBank/DDBJ databases">
        <title>Extracellular Electron Transfer in a Candidatus Methanoperedens spp. Enrichment Culture.</title>
        <authorList>
            <person name="Berger S."/>
            <person name="Rangel Shaw D."/>
            <person name="Berben T."/>
            <person name="In 'T Zandt M."/>
            <person name="Frank J."/>
            <person name="Reimann J."/>
            <person name="Jetten M.S.M."/>
            <person name="Welte C.U."/>
        </authorList>
    </citation>
    <scope>NUCLEOTIDE SEQUENCE [LARGE SCALE GENOMIC DNA]</scope>
    <source>
        <strain evidence="5">SB12</strain>
    </source>
</reference>
<keyword evidence="2" id="KW-0808">Transferase</keyword>
<comment type="similarity">
    <text evidence="1">Belongs to the HipA Ser/Thr kinase family.</text>
</comment>
<accession>A0A833LZZ5</accession>
<sequence length="311" mass="35743">MNRCPVTYETLTGEETHYSRTGLHRIARGLARLEPLPYDSEALLREAMDRAPRMSIQGVQPKLSAVLRIKQGRFDVVDTGGRYIIKPAHPLYKELPENEDLTMHLAALAGLEVPFHTLLYLRDGSLAYCVRRFDRRGHSERVHVEDFAQLAGRSRETKYDSSMEKVASLVDRFCSFPVLEKERLFRMTLFAYLTGNEDMHLKNFSVIIQDGVVRLSPVYDQLSTTLVIKDAEQMALPLNGKKRSLTRADLLRYFPLERLRLQPVIVRRIVESMRNALPAMHDWIARSFLSEESRLLYAALLNERAAILTLD</sequence>
<dbReference type="EMBL" id="WBUI01000002">
    <property type="protein sequence ID" value="KAB2934796.1"/>
    <property type="molecule type" value="Genomic_DNA"/>
</dbReference>
<dbReference type="InterPro" id="IPR012893">
    <property type="entry name" value="HipA-like_C"/>
</dbReference>
<proteinExistence type="inferred from homology"/>
<feature type="domain" description="HipA-like C-terminal" evidence="4">
    <location>
        <begin position="54"/>
        <end position="278"/>
    </location>
</feature>
<dbReference type="Gene3D" id="1.10.1070.20">
    <property type="match status" value="1"/>
</dbReference>
<keyword evidence="3" id="KW-0418">Kinase</keyword>
<organism evidence="5 6">
    <name type="scientific">Leptonema illini</name>
    <dbReference type="NCBI Taxonomy" id="183"/>
    <lineage>
        <taxon>Bacteria</taxon>
        <taxon>Pseudomonadati</taxon>
        <taxon>Spirochaetota</taxon>
        <taxon>Spirochaetia</taxon>
        <taxon>Leptospirales</taxon>
        <taxon>Leptospiraceae</taxon>
        <taxon>Leptonema</taxon>
    </lineage>
</organism>
<evidence type="ECO:0000313" key="6">
    <source>
        <dbReference type="Proteomes" id="UP000460298"/>
    </source>
</evidence>
<dbReference type="GO" id="GO:0004674">
    <property type="term" value="F:protein serine/threonine kinase activity"/>
    <property type="evidence" value="ECO:0007669"/>
    <property type="project" value="TreeGrafter"/>
</dbReference>
<name>A0A833LZZ5_9LEPT</name>
<evidence type="ECO:0000259" key="4">
    <source>
        <dbReference type="Pfam" id="PF07804"/>
    </source>
</evidence>
<evidence type="ECO:0000256" key="3">
    <source>
        <dbReference type="ARBA" id="ARBA00022777"/>
    </source>
</evidence>
<evidence type="ECO:0000256" key="2">
    <source>
        <dbReference type="ARBA" id="ARBA00022679"/>
    </source>
</evidence>
<gene>
    <name evidence="5" type="ORF">F9K24_03190</name>
</gene>
<evidence type="ECO:0000313" key="5">
    <source>
        <dbReference type="EMBL" id="KAB2934796.1"/>
    </source>
</evidence>
<dbReference type="PANTHER" id="PTHR37419">
    <property type="entry name" value="SERINE/THREONINE-PROTEIN KINASE TOXIN HIPA"/>
    <property type="match status" value="1"/>
</dbReference>
<dbReference type="AlphaFoldDB" id="A0A833LZZ5"/>
<evidence type="ECO:0000256" key="1">
    <source>
        <dbReference type="ARBA" id="ARBA00010164"/>
    </source>
</evidence>
<dbReference type="InterPro" id="IPR052028">
    <property type="entry name" value="HipA_Ser/Thr_kinase"/>
</dbReference>
<comment type="caution">
    <text evidence="5">The sequence shown here is derived from an EMBL/GenBank/DDBJ whole genome shotgun (WGS) entry which is preliminary data.</text>
</comment>
<dbReference type="PANTHER" id="PTHR37419:SF1">
    <property type="entry name" value="SERINE_THREONINE-PROTEIN KINASE TOXIN HIPA"/>
    <property type="match status" value="1"/>
</dbReference>
<dbReference type="Proteomes" id="UP000460298">
    <property type="component" value="Unassembled WGS sequence"/>
</dbReference>
<dbReference type="GO" id="GO:0005829">
    <property type="term" value="C:cytosol"/>
    <property type="evidence" value="ECO:0007669"/>
    <property type="project" value="TreeGrafter"/>
</dbReference>